<dbReference type="Pfam" id="PF01553">
    <property type="entry name" value="Acyltransferase"/>
    <property type="match status" value="1"/>
</dbReference>
<dbReference type="Proteomes" id="UP000307440">
    <property type="component" value="Unassembled WGS sequence"/>
</dbReference>
<name>A0A5C3L883_COPMA</name>
<gene>
    <name evidence="14" type="ORF">FA15DRAFT_582664</name>
</gene>
<keyword evidence="7" id="KW-0496">Mitochondrion</keyword>
<evidence type="ECO:0000256" key="5">
    <source>
        <dbReference type="ARBA" id="ARBA00022792"/>
    </source>
</evidence>
<accession>A0A5C3L883</accession>
<evidence type="ECO:0000256" key="9">
    <source>
        <dbReference type="ARBA" id="ARBA00023315"/>
    </source>
</evidence>
<dbReference type="PRINTS" id="PR00979">
    <property type="entry name" value="TAFAZZIN"/>
</dbReference>
<comment type="catalytic activity">
    <reaction evidence="11">
        <text>1'-[1,2-diacyl-sn-glycero-3-phospho],3'-[1-acyl-sn-glycero-3-phospho]-glycerol + a 1,2-diacyl-sn-glycero-3-phosphocholine = a cardiolipin + a 1-acyl-sn-glycero-3-phosphocholine</text>
        <dbReference type="Rhea" id="RHEA:33731"/>
        <dbReference type="ChEBI" id="CHEBI:57643"/>
        <dbReference type="ChEBI" id="CHEBI:58168"/>
        <dbReference type="ChEBI" id="CHEBI:62237"/>
        <dbReference type="ChEBI" id="CHEBI:64743"/>
    </reaction>
    <physiologicalReaction direction="left-to-right" evidence="11">
        <dbReference type="Rhea" id="RHEA:33732"/>
    </physiologicalReaction>
    <physiologicalReaction direction="right-to-left" evidence="11">
        <dbReference type="Rhea" id="RHEA:33733"/>
    </physiologicalReaction>
</comment>
<keyword evidence="3" id="KW-0808">Transferase</keyword>
<dbReference type="InterPro" id="IPR000872">
    <property type="entry name" value="Tafazzin"/>
</dbReference>
<keyword evidence="8" id="KW-0472">Membrane</keyword>
<dbReference type="GO" id="GO:0035965">
    <property type="term" value="P:cardiolipin acyl-chain remodeling"/>
    <property type="evidence" value="ECO:0007669"/>
    <property type="project" value="TreeGrafter"/>
</dbReference>
<evidence type="ECO:0000256" key="10">
    <source>
        <dbReference type="ARBA" id="ARBA00024323"/>
    </source>
</evidence>
<evidence type="ECO:0000259" key="13">
    <source>
        <dbReference type="SMART" id="SM00563"/>
    </source>
</evidence>
<evidence type="ECO:0000256" key="4">
    <source>
        <dbReference type="ARBA" id="ARBA00022787"/>
    </source>
</evidence>
<evidence type="ECO:0000256" key="8">
    <source>
        <dbReference type="ARBA" id="ARBA00023136"/>
    </source>
</evidence>
<dbReference type="GO" id="GO:0047184">
    <property type="term" value="F:1-acylglycerophosphocholine O-acyltransferase activity"/>
    <property type="evidence" value="ECO:0007669"/>
    <property type="project" value="TreeGrafter"/>
</dbReference>
<dbReference type="SUPFAM" id="SSF69593">
    <property type="entry name" value="Glycerol-3-phosphate (1)-acyltransferase"/>
    <property type="match status" value="1"/>
</dbReference>
<evidence type="ECO:0000256" key="12">
    <source>
        <dbReference type="RuleBase" id="RU365062"/>
    </source>
</evidence>
<dbReference type="AlphaFoldDB" id="A0A5C3L883"/>
<dbReference type="GO" id="GO:0007007">
    <property type="term" value="P:inner mitochondrial membrane organization"/>
    <property type="evidence" value="ECO:0007669"/>
    <property type="project" value="TreeGrafter"/>
</dbReference>
<organism evidence="14 15">
    <name type="scientific">Coprinopsis marcescibilis</name>
    <name type="common">Agaric fungus</name>
    <name type="synonym">Psathyrella marcescibilis</name>
    <dbReference type="NCBI Taxonomy" id="230819"/>
    <lineage>
        <taxon>Eukaryota</taxon>
        <taxon>Fungi</taxon>
        <taxon>Dikarya</taxon>
        <taxon>Basidiomycota</taxon>
        <taxon>Agaricomycotina</taxon>
        <taxon>Agaricomycetes</taxon>
        <taxon>Agaricomycetidae</taxon>
        <taxon>Agaricales</taxon>
        <taxon>Agaricineae</taxon>
        <taxon>Psathyrellaceae</taxon>
        <taxon>Coprinopsis</taxon>
    </lineage>
</organism>
<dbReference type="CDD" id="cd07989">
    <property type="entry name" value="LPLAT_AGPAT-like"/>
    <property type="match status" value="1"/>
</dbReference>
<feature type="domain" description="Phospholipid/glycerol acyltransferase" evidence="13">
    <location>
        <begin position="52"/>
        <end position="186"/>
    </location>
</feature>
<dbReference type="GO" id="GO:0005741">
    <property type="term" value="C:mitochondrial outer membrane"/>
    <property type="evidence" value="ECO:0007669"/>
    <property type="project" value="UniProtKB-SubCell"/>
</dbReference>
<evidence type="ECO:0000256" key="6">
    <source>
        <dbReference type="ARBA" id="ARBA00023098"/>
    </source>
</evidence>
<sequence>MTAAVLSKLTVAGVGLICKSFFNLGFCSVQVNRLDILLDALDNSDRNNGKGVVTVSNHISTLDDPLTWGILPSRCYFSSRTTRWALGASEVMFTNPIFSTFFRLGQTLETFRGQGIYQESVNTAISKLDQGAWVHLFGEGKVNQPSAYPVDCEGLAHLPRFKWGIGRIVSESIHQPVVIPMWLAGYENLMPEGRTFPYKYLPRPGACLSVTFGDPIPATELSAAIEAQAPSPIVASPLKVPLGDAQRSKLTALIHSHVERLGRGAYGKTLSLPP</sequence>
<comment type="subcellular location">
    <subcellularLocation>
        <location evidence="1">Mitochondrion inner membrane</location>
        <topology evidence="1">Peripheral membrane protein</topology>
        <orientation evidence="1">Intermembrane side</orientation>
    </subcellularLocation>
    <subcellularLocation>
        <location evidence="10">Mitochondrion outer membrane</location>
        <topology evidence="10">Peripheral membrane protein</topology>
        <orientation evidence="10">Intermembrane side</orientation>
    </subcellularLocation>
</comment>
<dbReference type="STRING" id="230819.A0A5C3L883"/>
<protein>
    <recommendedName>
        <fullName evidence="12">Tafazzin family protein</fullName>
    </recommendedName>
</protein>
<keyword evidence="9" id="KW-0012">Acyltransferase</keyword>
<evidence type="ECO:0000313" key="14">
    <source>
        <dbReference type="EMBL" id="TFK29239.1"/>
    </source>
</evidence>
<evidence type="ECO:0000256" key="2">
    <source>
        <dbReference type="ARBA" id="ARBA00010524"/>
    </source>
</evidence>
<keyword evidence="6" id="KW-0443">Lipid metabolism</keyword>
<evidence type="ECO:0000256" key="7">
    <source>
        <dbReference type="ARBA" id="ARBA00023128"/>
    </source>
</evidence>
<keyword evidence="15" id="KW-1185">Reference proteome</keyword>
<dbReference type="OrthoDB" id="193467at2759"/>
<dbReference type="PANTHER" id="PTHR12497:SF0">
    <property type="entry name" value="TAFAZZIN"/>
    <property type="match status" value="1"/>
</dbReference>
<proteinExistence type="inferred from homology"/>
<evidence type="ECO:0000313" key="15">
    <source>
        <dbReference type="Proteomes" id="UP000307440"/>
    </source>
</evidence>
<evidence type="ECO:0000256" key="1">
    <source>
        <dbReference type="ARBA" id="ARBA00004137"/>
    </source>
</evidence>
<dbReference type="InterPro" id="IPR002123">
    <property type="entry name" value="Plipid/glycerol_acylTrfase"/>
</dbReference>
<keyword evidence="4" id="KW-1000">Mitochondrion outer membrane</keyword>
<dbReference type="SMART" id="SM00563">
    <property type="entry name" value="PlsC"/>
    <property type="match status" value="1"/>
</dbReference>
<dbReference type="GO" id="GO:0005743">
    <property type="term" value="C:mitochondrial inner membrane"/>
    <property type="evidence" value="ECO:0007669"/>
    <property type="project" value="UniProtKB-SubCell"/>
</dbReference>
<evidence type="ECO:0000256" key="11">
    <source>
        <dbReference type="ARBA" id="ARBA00047906"/>
    </source>
</evidence>
<reference evidence="14 15" key="1">
    <citation type="journal article" date="2019" name="Nat. Ecol. Evol.">
        <title>Megaphylogeny resolves global patterns of mushroom evolution.</title>
        <authorList>
            <person name="Varga T."/>
            <person name="Krizsan K."/>
            <person name="Foldi C."/>
            <person name="Dima B."/>
            <person name="Sanchez-Garcia M."/>
            <person name="Sanchez-Ramirez S."/>
            <person name="Szollosi G.J."/>
            <person name="Szarkandi J.G."/>
            <person name="Papp V."/>
            <person name="Albert L."/>
            <person name="Andreopoulos W."/>
            <person name="Angelini C."/>
            <person name="Antonin V."/>
            <person name="Barry K.W."/>
            <person name="Bougher N.L."/>
            <person name="Buchanan P."/>
            <person name="Buyck B."/>
            <person name="Bense V."/>
            <person name="Catcheside P."/>
            <person name="Chovatia M."/>
            <person name="Cooper J."/>
            <person name="Damon W."/>
            <person name="Desjardin D."/>
            <person name="Finy P."/>
            <person name="Geml J."/>
            <person name="Haridas S."/>
            <person name="Hughes K."/>
            <person name="Justo A."/>
            <person name="Karasinski D."/>
            <person name="Kautmanova I."/>
            <person name="Kiss B."/>
            <person name="Kocsube S."/>
            <person name="Kotiranta H."/>
            <person name="LaButti K.M."/>
            <person name="Lechner B.E."/>
            <person name="Liimatainen K."/>
            <person name="Lipzen A."/>
            <person name="Lukacs Z."/>
            <person name="Mihaltcheva S."/>
            <person name="Morgado L.N."/>
            <person name="Niskanen T."/>
            <person name="Noordeloos M.E."/>
            <person name="Ohm R.A."/>
            <person name="Ortiz-Santana B."/>
            <person name="Ovrebo C."/>
            <person name="Racz N."/>
            <person name="Riley R."/>
            <person name="Savchenko A."/>
            <person name="Shiryaev A."/>
            <person name="Soop K."/>
            <person name="Spirin V."/>
            <person name="Szebenyi C."/>
            <person name="Tomsovsky M."/>
            <person name="Tulloss R.E."/>
            <person name="Uehling J."/>
            <person name="Grigoriev I.V."/>
            <person name="Vagvolgyi C."/>
            <person name="Papp T."/>
            <person name="Martin F.M."/>
            <person name="Miettinen O."/>
            <person name="Hibbett D.S."/>
            <person name="Nagy L.G."/>
        </authorList>
    </citation>
    <scope>NUCLEOTIDE SEQUENCE [LARGE SCALE GENOMIC DNA]</scope>
    <source>
        <strain evidence="14 15">CBS 121175</strain>
    </source>
</reference>
<evidence type="ECO:0000256" key="3">
    <source>
        <dbReference type="ARBA" id="ARBA00022679"/>
    </source>
</evidence>
<comment type="similarity">
    <text evidence="2 12">Belongs to the taffazin family.</text>
</comment>
<dbReference type="PANTHER" id="PTHR12497">
    <property type="entry name" value="TAZ PROTEIN TAFAZZIN"/>
    <property type="match status" value="1"/>
</dbReference>
<dbReference type="EMBL" id="ML210150">
    <property type="protein sequence ID" value="TFK29239.1"/>
    <property type="molecule type" value="Genomic_DNA"/>
</dbReference>
<keyword evidence="5" id="KW-0999">Mitochondrion inner membrane</keyword>